<dbReference type="PROSITE" id="PS00697">
    <property type="entry name" value="DNA_LIGASE_A1"/>
    <property type="match status" value="1"/>
</dbReference>
<keyword evidence="9" id="KW-1185">Reference proteome</keyword>
<dbReference type="InParanoid" id="A0A1Z5JTB6"/>
<dbReference type="InterPro" id="IPR016059">
    <property type="entry name" value="DNA_ligase_ATP-dep_CS"/>
</dbReference>
<feature type="compositionally biased region" description="Basic and acidic residues" evidence="6">
    <location>
        <begin position="1"/>
        <end position="10"/>
    </location>
</feature>
<keyword evidence="5" id="KW-0539">Nucleus</keyword>
<dbReference type="GO" id="GO:0006310">
    <property type="term" value="P:DNA recombination"/>
    <property type="evidence" value="ECO:0007669"/>
    <property type="project" value="InterPro"/>
</dbReference>
<dbReference type="PANTHER" id="PTHR45997:SF1">
    <property type="entry name" value="DNA LIGASE 4"/>
    <property type="match status" value="1"/>
</dbReference>
<evidence type="ECO:0000313" key="9">
    <source>
        <dbReference type="Proteomes" id="UP000198406"/>
    </source>
</evidence>
<dbReference type="InterPro" id="IPR036599">
    <property type="entry name" value="DNA_ligase_N_sf"/>
</dbReference>
<comment type="similarity">
    <text evidence="1">Belongs to the ATP-dependent DNA ligase family.</text>
</comment>
<evidence type="ECO:0000256" key="3">
    <source>
        <dbReference type="ARBA" id="ARBA00022741"/>
    </source>
</evidence>
<dbReference type="Gene3D" id="2.40.50.140">
    <property type="entry name" value="Nucleic acid-binding proteins"/>
    <property type="match status" value="1"/>
</dbReference>
<dbReference type="GO" id="GO:0032807">
    <property type="term" value="C:DNA ligase IV complex"/>
    <property type="evidence" value="ECO:0007669"/>
    <property type="project" value="TreeGrafter"/>
</dbReference>
<gene>
    <name evidence="8" type="ORF">FisN_10Lh115</name>
</gene>
<dbReference type="Gene3D" id="3.30.470.30">
    <property type="entry name" value="DNA ligase/mRNA capping enzyme"/>
    <property type="match status" value="1"/>
</dbReference>
<dbReference type="GO" id="GO:0005524">
    <property type="term" value="F:ATP binding"/>
    <property type="evidence" value="ECO:0007669"/>
    <property type="project" value="UniProtKB-KW"/>
</dbReference>
<dbReference type="EMBL" id="BDSP01000114">
    <property type="protein sequence ID" value="GAX17257.1"/>
    <property type="molecule type" value="Genomic_DNA"/>
</dbReference>
<dbReference type="Pfam" id="PF04675">
    <property type="entry name" value="DNA_ligase_A_N"/>
    <property type="match status" value="1"/>
</dbReference>
<proteinExistence type="inferred from homology"/>
<evidence type="ECO:0000259" key="7">
    <source>
        <dbReference type="PROSITE" id="PS50160"/>
    </source>
</evidence>
<dbReference type="InterPro" id="IPR029710">
    <property type="entry name" value="LIG4"/>
</dbReference>
<evidence type="ECO:0000256" key="1">
    <source>
        <dbReference type="ARBA" id="ARBA00007572"/>
    </source>
</evidence>
<dbReference type="Gene3D" id="1.10.3260.10">
    <property type="entry name" value="DNA ligase, ATP-dependent, N-terminal domain"/>
    <property type="match status" value="1"/>
</dbReference>
<dbReference type="InterPro" id="IPR012308">
    <property type="entry name" value="DNA_ligase_ATP-dep_N"/>
</dbReference>
<dbReference type="GO" id="GO:0003677">
    <property type="term" value="F:DNA binding"/>
    <property type="evidence" value="ECO:0007669"/>
    <property type="project" value="InterPro"/>
</dbReference>
<organism evidence="8 9">
    <name type="scientific">Fistulifera solaris</name>
    <name type="common">Oleaginous diatom</name>
    <dbReference type="NCBI Taxonomy" id="1519565"/>
    <lineage>
        <taxon>Eukaryota</taxon>
        <taxon>Sar</taxon>
        <taxon>Stramenopiles</taxon>
        <taxon>Ochrophyta</taxon>
        <taxon>Bacillariophyta</taxon>
        <taxon>Bacillariophyceae</taxon>
        <taxon>Bacillariophycidae</taxon>
        <taxon>Naviculales</taxon>
        <taxon>Naviculaceae</taxon>
        <taxon>Fistulifera</taxon>
    </lineage>
</organism>
<reference evidence="8 9" key="1">
    <citation type="journal article" date="2015" name="Plant Cell">
        <title>Oil accumulation by the oleaginous diatom Fistulifera solaris as revealed by the genome and transcriptome.</title>
        <authorList>
            <person name="Tanaka T."/>
            <person name="Maeda Y."/>
            <person name="Veluchamy A."/>
            <person name="Tanaka M."/>
            <person name="Abida H."/>
            <person name="Marechal E."/>
            <person name="Bowler C."/>
            <person name="Muto M."/>
            <person name="Sunaga Y."/>
            <person name="Tanaka M."/>
            <person name="Yoshino T."/>
            <person name="Taniguchi T."/>
            <person name="Fukuda Y."/>
            <person name="Nemoto M."/>
            <person name="Matsumoto M."/>
            <person name="Wong P.S."/>
            <person name="Aburatani S."/>
            <person name="Fujibuchi W."/>
        </authorList>
    </citation>
    <scope>NUCLEOTIDE SEQUENCE [LARGE SCALE GENOMIC DNA]</scope>
    <source>
        <strain evidence="8 9">JPCC DA0580</strain>
    </source>
</reference>
<dbReference type="PANTHER" id="PTHR45997">
    <property type="entry name" value="DNA LIGASE 4"/>
    <property type="match status" value="1"/>
</dbReference>
<accession>A0A1Z5JTB6</accession>
<evidence type="ECO:0000256" key="2">
    <source>
        <dbReference type="ARBA" id="ARBA00022598"/>
    </source>
</evidence>
<keyword evidence="3" id="KW-0547">Nucleotide-binding</keyword>
<name>A0A1Z5JTB6_FISSO</name>
<sequence>MDANKEKELFDGEEEDDEEEEEVFAEEDAENSDEDPVAEGDALPAKDIEPSYKKANSLHFFTLCRRLEGLWKATRGRIKKKNIKLERADKLRAILPETLLDYLSTPLVPGGPPESAFPLIRLLIPDKDASRYFNAKENTIAMTYAGAFQLSKRPGGPYEMLAHFREPNIVNDPAAVGDFALVVKKVLKDRIVHDKTEKSGSDWTVGDINYFLDELANLKHKSVAAKATQGANAKSLKDLRIELFRELSKPRSKDGAPLSPLEHCWLVRIIQQDMKFGVGWRNLLEWFHKHAATLYDAHTSLKAICKTLCLPDFVGNHGLESADADADPDKPSTSYIISSNVSLTFGRPFKPMLSAKTSFEKCLDDISNRHRVFVNKLPDAHPLHQSLTFRNPVFSIETKLDGERMIVHASRNGTIKIHSRVGNWYSDLYSPVLGPALRRALAGNEIDVVLDGEILAYDAGRKETIPFGQNRTVANLRRQWMQRSNIIDERDTLRHDADKHDNIITTNHVANRMHVSSDADLAGEECWLQFVAFDILYINGPDASRLLEETVSSHIVPRPEPGAITSLDGIERKRLLYRVLQQQENEVQIVATWVIRPDGELIEGSNYFRFNNPLCDFGYCKTDLDSISWTLSQDKATIFNLEQERRHRLRNSSVSEARACAVNEIYGKMVEDQRMEGLVFKDLSCPYFLGDESRSLAYWHKFKPDYHNGSSASDLDLVIIGAYFASGLRLAGMPSSFLCACVDSKDSEVFFPLCKVNAGSMRQEVLHDLFRSTGLTKNGETGKYVIGQKWYKEQNRNIPDFVTTRTYQPNVQSGWKVRSTDYPDLWIHPLDSRIITLNAGEIVSSDAFSAGVTLRFPRVTALRDVSEKNVSDVETEFQLWSIYQETLASRSDIVTGITFSSPANNSNGARNILCRFLTEEQLNGSKKKKTKSRAKRETPGVNMADLVEKVESDRLAGMVIFVLEGTYLLDENFIYDEEAKESGWLEEAKKIRSSQDLQVFIRKHSGTVYSNADTKAVVVADGRSLVVGGRKDDARVVSHIQAIKNYRSEVEGWHGKKPKTKRASDVELLAARKGVVRWSYLFSLVYGSRSTDPKIMDYLVFASPAGDPTNYFLTNVCTEEIRSTTYLQRVLATLSDCRRTRPELLSWQDQTEQFLDPSERWIVASKYQSLWPYRKSEAIVKQSEVFYIPNDRLIGENSLSRSSAGTMYDSLIPLIRVMGARATFELTTDVTYVTCDLVEREDIAFRHDLSPSIFSDTETGRDLLIMLKHFCMQHEKDDIRLISPTTIRKRKWCDVI</sequence>
<dbReference type="Proteomes" id="UP000198406">
    <property type="component" value="Unassembled WGS sequence"/>
</dbReference>
<comment type="caution">
    <text evidence="8">The sequence shown here is derived from an EMBL/GenBank/DDBJ whole genome shotgun (WGS) entry which is preliminary data.</text>
</comment>
<dbReference type="PROSITE" id="PS50160">
    <property type="entry name" value="DNA_LIGASE_A3"/>
    <property type="match status" value="1"/>
</dbReference>
<evidence type="ECO:0000256" key="5">
    <source>
        <dbReference type="ARBA" id="ARBA00023242"/>
    </source>
</evidence>
<dbReference type="SUPFAM" id="SSF50249">
    <property type="entry name" value="Nucleic acid-binding proteins"/>
    <property type="match status" value="1"/>
</dbReference>
<dbReference type="InterPro" id="IPR012310">
    <property type="entry name" value="DNA_ligase_ATP-dep_cent"/>
</dbReference>
<keyword evidence="4" id="KW-0067">ATP-binding</keyword>
<dbReference type="InterPro" id="IPR012340">
    <property type="entry name" value="NA-bd_OB-fold"/>
</dbReference>
<feature type="region of interest" description="Disordered" evidence="6">
    <location>
        <begin position="1"/>
        <end position="48"/>
    </location>
</feature>
<feature type="domain" description="ATP-dependent DNA ligase family profile" evidence="7">
    <location>
        <begin position="672"/>
        <end position="743"/>
    </location>
</feature>
<dbReference type="GO" id="GO:0006303">
    <property type="term" value="P:double-strand break repair via nonhomologous end joining"/>
    <property type="evidence" value="ECO:0007669"/>
    <property type="project" value="TreeGrafter"/>
</dbReference>
<protein>
    <recommendedName>
        <fullName evidence="7">ATP-dependent DNA ligase family profile domain-containing protein</fullName>
    </recommendedName>
</protein>
<dbReference type="Pfam" id="PF01068">
    <property type="entry name" value="DNA_ligase_A_M"/>
    <property type="match status" value="1"/>
</dbReference>
<dbReference type="GO" id="GO:0003910">
    <property type="term" value="F:DNA ligase (ATP) activity"/>
    <property type="evidence" value="ECO:0007669"/>
    <property type="project" value="InterPro"/>
</dbReference>
<keyword evidence="2" id="KW-0436">Ligase</keyword>
<evidence type="ECO:0000256" key="4">
    <source>
        <dbReference type="ARBA" id="ARBA00022840"/>
    </source>
</evidence>
<dbReference type="OrthoDB" id="151490at2759"/>
<dbReference type="SUPFAM" id="SSF56091">
    <property type="entry name" value="DNA ligase/mRNA capping enzyme, catalytic domain"/>
    <property type="match status" value="1"/>
</dbReference>
<dbReference type="GO" id="GO:0006297">
    <property type="term" value="P:nucleotide-excision repair, DNA gap filling"/>
    <property type="evidence" value="ECO:0007669"/>
    <property type="project" value="TreeGrafter"/>
</dbReference>
<evidence type="ECO:0000313" key="8">
    <source>
        <dbReference type="EMBL" id="GAX17257.1"/>
    </source>
</evidence>
<feature type="compositionally biased region" description="Acidic residues" evidence="6">
    <location>
        <begin position="11"/>
        <end position="38"/>
    </location>
</feature>
<evidence type="ECO:0000256" key="6">
    <source>
        <dbReference type="SAM" id="MobiDB-lite"/>
    </source>
</evidence>